<dbReference type="Gene3D" id="3.40.50.1820">
    <property type="entry name" value="alpha/beta hydrolase"/>
    <property type="match status" value="1"/>
</dbReference>
<sequence length="340" mass="38511">MGKVHFIGKKKLQKFLRMAFFSLFIFCIAGFVGTSDTLAGSRRYSKAAAPVNIAVSRRDAYYEFTCYKDIPYPSTYPNNYYDAYVYPNERRKKVLGTIIYVHGGGFVSGSKEVVEDNPYFLAWLRSGFQVIAVDYSLAPDYPYPTALKQLSYCVQKILEDRDKLGINPRKLILMGDSAGVNLAGQFLLTQTNESYGKKLGIPSFLTRRGARVCGLISLSGLLDCTRFHQTGLEENDELFLSWGRDYFQDDEFYSGKKAEETRLEDFLTRSFPPTFLSDASIGSFREQALDFEKKCKALGIPVSSYFPEGDLPHDYELHMDLVEAEESLKEQINFARSAVS</sequence>
<dbReference type="Proteomes" id="UP000018461">
    <property type="component" value="Unassembled WGS sequence"/>
</dbReference>
<feature type="domain" description="Alpha/beta hydrolase fold-3" evidence="2">
    <location>
        <begin position="98"/>
        <end position="308"/>
    </location>
</feature>
<reference evidence="3" key="2">
    <citation type="submission" date="2013-03" db="EMBL/GenBank/DDBJ databases">
        <title>The Genome Sequence of Oribacterium sp. ACB1.</title>
        <authorList>
            <consortium name="The Broad Institute Genomics Platform"/>
            <consortium name="The Broad Institute Genome Sequencing Center for Infectious Disease"/>
            <person name="Earl A."/>
            <person name="Ward D."/>
            <person name="Feldgarden M."/>
            <person name="Gevers D."/>
            <person name="Sizova M."/>
            <person name="Hazen A."/>
            <person name="Epstein S."/>
            <person name="Walker B."/>
            <person name="Young S."/>
            <person name="Zeng Q."/>
            <person name="Gargeya S."/>
            <person name="Fitzgerald M."/>
            <person name="Haas B."/>
            <person name="Abouelleil A."/>
            <person name="Allen A.W."/>
            <person name="Alvarado L."/>
            <person name="Arachchi H.M."/>
            <person name="Berlin A.M."/>
            <person name="Chapman S.B."/>
            <person name="Gainer-Dewar J."/>
            <person name="Goldberg J."/>
            <person name="Griggs A."/>
            <person name="Gujja S."/>
            <person name="Hansen M."/>
            <person name="Howarth C."/>
            <person name="Imamovic A."/>
            <person name="Ireland A."/>
            <person name="Larimer J."/>
            <person name="McCowan C."/>
            <person name="Murphy C."/>
            <person name="Pearson M."/>
            <person name="Poon T.W."/>
            <person name="Priest M."/>
            <person name="Roberts A."/>
            <person name="Saif S."/>
            <person name="Shea T."/>
            <person name="Sisk P."/>
            <person name="Sykes S."/>
            <person name="Wortman J."/>
            <person name="Nusbaum C."/>
            <person name="Birren B."/>
        </authorList>
    </citation>
    <scope>NUCLEOTIDE SEQUENCE [LARGE SCALE GENOMIC DNA]</scope>
    <source>
        <strain evidence="3">ACB1</strain>
    </source>
</reference>
<keyword evidence="1" id="KW-0378">Hydrolase</keyword>
<evidence type="ECO:0000313" key="4">
    <source>
        <dbReference type="Proteomes" id="UP000018461"/>
    </source>
</evidence>
<dbReference type="STRING" id="796943.HMPREF9625_00876"/>
<keyword evidence="4" id="KW-1185">Reference proteome</keyword>
<name>G9WNE3_9FIRM</name>
<protein>
    <recommendedName>
        <fullName evidence="2">Alpha/beta hydrolase fold-3 domain-containing protein</fullName>
    </recommendedName>
</protein>
<dbReference type="InterPro" id="IPR029058">
    <property type="entry name" value="AB_hydrolase_fold"/>
</dbReference>
<dbReference type="AlphaFoldDB" id="G9WNE3"/>
<reference evidence="3" key="1">
    <citation type="submission" date="2011-08" db="EMBL/GenBank/DDBJ databases">
        <authorList>
            <consortium name="The Broad Institute Genome Sequencing Platform"/>
            <person name="Earl A."/>
            <person name="Ward D."/>
            <person name="Feldgarden M."/>
            <person name="Gevers D."/>
            <person name="Sizova M."/>
            <person name="Hazen A."/>
            <person name="Epstein S."/>
            <person name="Young S.K."/>
            <person name="Zeng Q."/>
            <person name="Gargeya S."/>
            <person name="Fitzgerald M."/>
            <person name="Haas B."/>
            <person name="Abouelleil A."/>
            <person name="Alvarado L."/>
            <person name="Arachchi H.M."/>
            <person name="Berlin A."/>
            <person name="Brown A."/>
            <person name="Chapman S.B."/>
            <person name="Chen Z."/>
            <person name="Dunbar C."/>
            <person name="Freedman E."/>
            <person name="Gearin G."/>
            <person name="Gellesch M."/>
            <person name="Goldberg J."/>
            <person name="Griggs A."/>
            <person name="Gujja S."/>
            <person name="Heiman D."/>
            <person name="Howarth C."/>
            <person name="Larson L."/>
            <person name="Lui A."/>
            <person name="MacDonald P.J.P."/>
            <person name="Montmayeur A."/>
            <person name="Murphy C."/>
            <person name="Neiman D."/>
            <person name="Pearson M."/>
            <person name="Priest M."/>
            <person name="Roberts A."/>
            <person name="Saif S."/>
            <person name="Shea T."/>
            <person name="Shenoy N."/>
            <person name="Sisk P."/>
            <person name="Stolte C."/>
            <person name="Sykes S."/>
            <person name="Wortman J."/>
            <person name="Nusbaum C."/>
            <person name="Birren B."/>
        </authorList>
    </citation>
    <scope>NUCLEOTIDE SEQUENCE</scope>
    <source>
        <strain evidence="3">ACB1</strain>
    </source>
</reference>
<dbReference type="InterPro" id="IPR013094">
    <property type="entry name" value="AB_hydrolase_3"/>
</dbReference>
<evidence type="ECO:0000313" key="3">
    <source>
        <dbReference type="EMBL" id="EHL11309.1"/>
    </source>
</evidence>
<dbReference type="GO" id="GO:0016787">
    <property type="term" value="F:hydrolase activity"/>
    <property type="evidence" value="ECO:0007669"/>
    <property type="project" value="UniProtKB-KW"/>
</dbReference>
<comment type="caution">
    <text evidence="3">The sequence shown here is derived from an EMBL/GenBank/DDBJ whole genome shotgun (WGS) entry which is preliminary data.</text>
</comment>
<dbReference type="RefSeq" id="WP_009534734.1">
    <property type="nucleotide sequence ID" value="NZ_KE148312.1"/>
</dbReference>
<dbReference type="PATRIC" id="fig|796943.3.peg.1288"/>
<evidence type="ECO:0000256" key="1">
    <source>
        <dbReference type="ARBA" id="ARBA00022801"/>
    </source>
</evidence>
<dbReference type="Pfam" id="PF07859">
    <property type="entry name" value="Abhydrolase_3"/>
    <property type="match status" value="1"/>
</dbReference>
<dbReference type="EMBL" id="AFZC02000003">
    <property type="protein sequence ID" value="EHL11309.1"/>
    <property type="molecule type" value="Genomic_DNA"/>
</dbReference>
<evidence type="ECO:0000259" key="2">
    <source>
        <dbReference type="Pfam" id="PF07859"/>
    </source>
</evidence>
<gene>
    <name evidence="3" type="ORF">HMPREF9625_00876</name>
</gene>
<accession>G9WNE3</accession>
<organism evidence="3 4">
    <name type="scientific">Oribacterium parvum ACB1</name>
    <dbReference type="NCBI Taxonomy" id="796943"/>
    <lineage>
        <taxon>Bacteria</taxon>
        <taxon>Bacillati</taxon>
        <taxon>Bacillota</taxon>
        <taxon>Clostridia</taxon>
        <taxon>Lachnospirales</taxon>
        <taxon>Lachnospiraceae</taxon>
        <taxon>Oribacterium</taxon>
    </lineage>
</organism>
<proteinExistence type="predicted"/>
<dbReference type="PANTHER" id="PTHR48081:SF6">
    <property type="entry name" value="PEPTIDASE S9 PROLYL OLIGOPEPTIDASE CATALYTIC DOMAIN-CONTAINING PROTEIN"/>
    <property type="match status" value="1"/>
</dbReference>
<dbReference type="HOGENOM" id="CLU_012494_0_1_9"/>
<dbReference type="PANTHER" id="PTHR48081">
    <property type="entry name" value="AB HYDROLASE SUPERFAMILY PROTEIN C4A8.06C"/>
    <property type="match status" value="1"/>
</dbReference>
<dbReference type="InterPro" id="IPR050300">
    <property type="entry name" value="GDXG_lipolytic_enzyme"/>
</dbReference>
<dbReference type="SUPFAM" id="SSF53474">
    <property type="entry name" value="alpha/beta-Hydrolases"/>
    <property type="match status" value="1"/>
</dbReference>